<accession>A0A3B0YDS6</accession>
<proteinExistence type="predicted"/>
<gene>
    <name evidence="1" type="ORF">MNBD_GAMMA12-1720</name>
</gene>
<evidence type="ECO:0000313" key="1">
    <source>
        <dbReference type="EMBL" id="VAW72329.1"/>
    </source>
</evidence>
<dbReference type="EMBL" id="UOFL01000036">
    <property type="protein sequence ID" value="VAW72329.1"/>
    <property type="molecule type" value="Genomic_DNA"/>
</dbReference>
<name>A0A3B0YDS6_9ZZZZ</name>
<sequence length="169" mass="18923">MRPLLVSINYNYRAKMKKLKPIILSKILKKHDLCHNSIISKAARLLELNKSLQSFLPNPMGEHCGIANLNGGNITLYARTSAWCYKLRLHASEISNFLIRKGVSIQNVSIAVIPASPEVSTKTLPRAKISQHSQESIRKTAEAMEDSELKNALMHFIENIDADNNTSNN</sequence>
<protein>
    <recommendedName>
        <fullName evidence="2">Zn-ribbon-containing, possibly RNA-binding protein and truncated derivatives</fullName>
    </recommendedName>
</protein>
<evidence type="ECO:0008006" key="2">
    <source>
        <dbReference type="Google" id="ProtNLM"/>
    </source>
</evidence>
<dbReference type="InterPro" id="IPR007922">
    <property type="entry name" value="DciA-like"/>
</dbReference>
<dbReference type="Pfam" id="PF05258">
    <property type="entry name" value="DciA"/>
    <property type="match status" value="1"/>
</dbReference>
<reference evidence="1" key="1">
    <citation type="submission" date="2018-06" db="EMBL/GenBank/DDBJ databases">
        <authorList>
            <person name="Zhirakovskaya E."/>
        </authorList>
    </citation>
    <scope>NUCLEOTIDE SEQUENCE</scope>
</reference>
<organism evidence="1">
    <name type="scientific">hydrothermal vent metagenome</name>
    <dbReference type="NCBI Taxonomy" id="652676"/>
    <lineage>
        <taxon>unclassified sequences</taxon>
        <taxon>metagenomes</taxon>
        <taxon>ecological metagenomes</taxon>
    </lineage>
</organism>
<dbReference type="AlphaFoldDB" id="A0A3B0YDS6"/>